<organism evidence="1 2">
    <name type="scientific">Dunaliella salina</name>
    <name type="common">Green alga</name>
    <name type="synonym">Protococcus salinus</name>
    <dbReference type="NCBI Taxonomy" id="3046"/>
    <lineage>
        <taxon>Eukaryota</taxon>
        <taxon>Viridiplantae</taxon>
        <taxon>Chlorophyta</taxon>
        <taxon>core chlorophytes</taxon>
        <taxon>Chlorophyceae</taxon>
        <taxon>CS clade</taxon>
        <taxon>Chlamydomonadales</taxon>
        <taxon>Dunaliellaceae</taxon>
        <taxon>Dunaliella</taxon>
    </lineage>
</organism>
<dbReference type="Proteomes" id="UP000815325">
    <property type="component" value="Unassembled WGS sequence"/>
</dbReference>
<proteinExistence type="predicted"/>
<evidence type="ECO:0008006" key="3">
    <source>
        <dbReference type="Google" id="ProtNLM"/>
    </source>
</evidence>
<evidence type="ECO:0000313" key="1">
    <source>
        <dbReference type="EMBL" id="KAF5839627.1"/>
    </source>
</evidence>
<accession>A0ABQ7GYE5</accession>
<keyword evidence="2" id="KW-1185">Reference proteome</keyword>
<protein>
    <recommendedName>
        <fullName evidence="3">Encoded protein</fullName>
    </recommendedName>
</protein>
<gene>
    <name evidence="1" type="ORF">DUNSADRAFT_283</name>
</gene>
<evidence type="ECO:0000313" key="2">
    <source>
        <dbReference type="Proteomes" id="UP000815325"/>
    </source>
</evidence>
<sequence length="129" mass="14073">MLVWRGAPKPELKGTQECLIFPPGVCVATNVCTLLQLRFFLSSHLVTPALLVQLLPCPLSVAGNHGPRLETLQILQCRAYMPSSMRCRALSIGSLCCRALRIEGEEEREEGSPQHCCLLKIVCVATAGI</sequence>
<dbReference type="EMBL" id="MU069537">
    <property type="protein sequence ID" value="KAF5839627.1"/>
    <property type="molecule type" value="Genomic_DNA"/>
</dbReference>
<comment type="caution">
    <text evidence="1">The sequence shown here is derived from an EMBL/GenBank/DDBJ whole genome shotgun (WGS) entry which is preliminary data.</text>
</comment>
<name>A0ABQ7GYE5_DUNSA</name>
<reference evidence="1" key="1">
    <citation type="submission" date="2017-08" db="EMBL/GenBank/DDBJ databases">
        <authorList>
            <person name="Polle J.E."/>
            <person name="Barry K."/>
            <person name="Cushman J."/>
            <person name="Schmutz J."/>
            <person name="Tran D."/>
            <person name="Hathwaick L.T."/>
            <person name="Yim W.C."/>
            <person name="Jenkins J."/>
            <person name="Mckie-Krisberg Z.M."/>
            <person name="Prochnik S."/>
            <person name="Lindquist E."/>
            <person name="Dockter R.B."/>
            <person name="Adam C."/>
            <person name="Molina H."/>
            <person name="Bunkerborg J."/>
            <person name="Jin E."/>
            <person name="Buchheim M."/>
            <person name="Magnuson J."/>
        </authorList>
    </citation>
    <scope>NUCLEOTIDE SEQUENCE</scope>
    <source>
        <strain evidence="1">CCAP 19/18</strain>
    </source>
</reference>